<sequence length="40" mass="4444">MKVELLLTDQSVIEEVSNATEAMSTRHSRAHFRSGDGAIR</sequence>
<dbReference type="EMBL" id="JAVDXW010000001">
    <property type="protein sequence ID" value="MDR7302271.1"/>
    <property type="molecule type" value="Genomic_DNA"/>
</dbReference>
<organism evidence="1 2">
    <name type="scientific">Haloactinomyces albus</name>
    <dbReference type="NCBI Taxonomy" id="1352928"/>
    <lineage>
        <taxon>Bacteria</taxon>
        <taxon>Bacillati</taxon>
        <taxon>Actinomycetota</taxon>
        <taxon>Actinomycetes</taxon>
        <taxon>Actinopolysporales</taxon>
        <taxon>Actinopolysporaceae</taxon>
        <taxon>Haloactinomyces</taxon>
    </lineage>
</organism>
<evidence type="ECO:0000313" key="2">
    <source>
        <dbReference type="Proteomes" id="UP001180845"/>
    </source>
</evidence>
<accession>A0AAE3ZCA5</accession>
<reference evidence="1" key="1">
    <citation type="submission" date="2023-07" db="EMBL/GenBank/DDBJ databases">
        <title>Sequencing the genomes of 1000 actinobacteria strains.</title>
        <authorList>
            <person name="Klenk H.-P."/>
        </authorList>
    </citation>
    <scope>NUCLEOTIDE SEQUENCE</scope>
    <source>
        <strain evidence="1">DSM 45977</strain>
    </source>
</reference>
<evidence type="ECO:0000313" key="1">
    <source>
        <dbReference type="EMBL" id="MDR7302271.1"/>
    </source>
</evidence>
<name>A0AAE3ZCA5_9ACTN</name>
<dbReference type="Proteomes" id="UP001180845">
    <property type="component" value="Unassembled WGS sequence"/>
</dbReference>
<comment type="caution">
    <text evidence="1">The sequence shown here is derived from an EMBL/GenBank/DDBJ whole genome shotgun (WGS) entry which is preliminary data.</text>
</comment>
<keyword evidence="2" id="KW-1185">Reference proteome</keyword>
<protein>
    <submittedName>
        <fullName evidence="1">Uncharacterized protein</fullName>
    </submittedName>
</protein>
<proteinExistence type="predicted"/>
<gene>
    <name evidence="1" type="ORF">JOF55_002452</name>
</gene>
<dbReference type="AlphaFoldDB" id="A0AAE3ZCA5"/>